<keyword evidence="2" id="KW-1185">Reference proteome</keyword>
<proteinExistence type="predicted"/>
<dbReference type="InterPro" id="IPR050583">
    <property type="entry name" value="Mycobacterial_A85_antigen"/>
</dbReference>
<gene>
    <name evidence="1" type="ORF">G3T36_11105</name>
</gene>
<dbReference type="AlphaFoldDB" id="A0A6L9XYA8"/>
<dbReference type="GO" id="GO:0016747">
    <property type="term" value="F:acyltransferase activity, transferring groups other than amino-acyl groups"/>
    <property type="evidence" value="ECO:0007669"/>
    <property type="project" value="TreeGrafter"/>
</dbReference>
<evidence type="ECO:0000313" key="1">
    <source>
        <dbReference type="EMBL" id="NEN06420.1"/>
    </source>
</evidence>
<sequence>MSRRTLISVGAGVVGLAALTGAAGLAVENRVLPGRVLMHQLLGLNGPAGTVPDIAAGTMISGSFTSQARLGANTGWAVSYPPGSEPGAKLPVLVALHGYSDNHTNAFGAGHLGLDRFLAQAVKDGSRPFAIASVDGGNTYWHKRASGEDAGAMVIDEFVPLLTDRGLDTWRIALYGWSMGGYGALHLAGTLGPDRVSSVVAVSPALWHTSAEAAHIAFDGASDFDANTPFGHEAALAGIPLRIDCGTGDGFYPAVRDYVSGLKPRPSGGFTPGGHDADYWRRFAPAELAFAAAHFAS</sequence>
<dbReference type="PANTHER" id="PTHR48098">
    <property type="entry name" value="ENTEROCHELIN ESTERASE-RELATED"/>
    <property type="match status" value="1"/>
</dbReference>
<dbReference type="InterPro" id="IPR029058">
    <property type="entry name" value="AB_hydrolase_fold"/>
</dbReference>
<name>A0A6L9XYA8_9MICO</name>
<protein>
    <recommendedName>
        <fullName evidence="3">Trehalose O-mycolyltransferase</fullName>
    </recommendedName>
</protein>
<dbReference type="PANTHER" id="PTHR48098:SF1">
    <property type="entry name" value="DIACYLGLYCEROL ACYLTRANSFERASE_MYCOLYLTRANSFERASE AG85A"/>
    <property type="match status" value="1"/>
</dbReference>
<evidence type="ECO:0008006" key="3">
    <source>
        <dbReference type="Google" id="ProtNLM"/>
    </source>
</evidence>
<dbReference type="SUPFAM" id="SSF53474">
    <property type="entry name" value="alpha/beta-Hydrolases"/>
    <property type="match status" value="1"/>
</dbReference>
<dbReference type="Proteomes" id="UP000474967">
    <property type="component" value="Unassembled WGS sequence"/>
</dbReference>
<dbReference type="Gene3D" id="3.40.50.1820">
    <property type="entry name" value="alpha/beta hydrolase"/>
    <property type="match status" value="1"/>
</dbReference>
<accession>A0A6L9XYA8</accession>
<reference evidence="1 2" key="1">
    <citation type="journal article" date="2014" name="J. Microbiol.">
        <title>Diaminobutyricibacter tongyongensis gen. nov., sp. nov. and Homoserinibacter gongjuensis gen. nov., sp. nov. belong to the family Microbacteriaceae.</title>
        <authorList>
            <person name="Kim S.J."/>
            <person name="Ahn J.H."/>
            <person name="Weon H.Y."/>
            <person name="Hamada M."/>
            <person name="Suzuki K."/>
            <person name="Kwon S.W."/>
        </authorList>
    </citation>
    <scope>NUCLEOTIDE SEQUENCE [LARGE SCALE GENOMIC DNA]</scope>
    <source>
        <strain evidence="1 2">NBRC 108724</strain>
    </source>
</reference>
<dbReference type="EMBL" id="JAAGWY010000002">
    <property type="protein sequence ID" value="NEN06420.1"/>
    <property type="molecule type" value="Genomic_DNA"/>
</dbReference>
<organism evidence="1 2">
    <name type="scientific">Leifsonia tongyongensis</name>
    <dbReference type="NCBI Taxonomy" id="1268043"/>
    <lineage>
        <taxon>Bacteria</taxon>
        <taxon>Bacillati</taxon>
        <taxon>Actinomycetota</taxon>
        <taxon>Actinomycetes</taxon>
        <taxon>Micrococcales</taxon>
        <taxon>Microbacteriaceae</taxon>
        <taxon>Leifsonia</taxon>
    </lineage>
</organism>
<dbReference type="Pfam" id="PF00756">
    <property type="entry name" value="Esterase"/>
    <property type="match status" value="1"/>
</dbReference>
<comment type="caution">
    <text evidence="1">The sequence shown here is derived from an EMBL/GenBank/DDBJ whole genome shotgun (WGS) entry which is preliminary data.</text>
</comment>
<evidence type="ECO:0000313" key="2">
    <source>
        <dbReference type="Proteomes" id="UP000474967"/>
    </source>
</evidence>
<dbReference type="InterPro" id="IPR000801">
    <property type="entry name" value="Esterase-like"/>
</dbReference>